<dbReference type="EMBL" id="KQ982981">
    <property type="protein sequence ID" value="KYQ48541.1"/>
    <property type="molecule type" value="Genomic_DNA"/>
</dbReference>
<keyword evidence="11 14" id="KW-0408">Iron</keyword>
<keyword evidence="10 15" id="KW-0560">Oxidoreductase</keyword>
<dbReference type="PRINTS" id="PR00463">
    <property type="entry name" value="EP450I"/>
</dbReference>
<keyword evidence="6 14" id="KW-0349">Heme</keyword>
<evidence type="ECO:0000256" key="16">
    <source>
        <dbReference type="SAM" id="MobiDB-lite"/>
    </source>
</evidence>
<evidence type="ECO:0000256" key="1">
    <source>
        <dbReference type="ARBA" id="ARBA00001971"/>
    </source>
</evidence>
<evidence type="ECO:0000256" key="13">
    <source>
        <dbReference type="ARBA" id="ARBA00023136"/>
    </source>
</evidence>
<keyword evidence="7 14" id="KW-0479">Metal-binding</keyword>
<evidence type="ECO:0000256" key="14">
    <source>
        <dbReference type="PIRSR" id="PIRSR602401-1"/>
    </source>
</evidence>
<evidence type="ECO:0000256" key="15">
    <source>
        <dbReference type="RuleBase" id="RU000461"/>
    </source>
</evidence>
<comment type="subcellular location">
    <subcellularLocation>
        <location evidence="4">Endoplasmic reticulum membrane</location>
        <topology evidence="4">Peripheral membrane protein</topology>
    </subcellularLocation>
    <subcellularLocation>
        <location evidence="3">Microsome membrane</location>
        <topology evidence="3">Peripheral membrane protein</topology>
    </subcellularLocation>
</comment>
<comment type="similarity">
    <text evidence="5 15">Belongs to the cytochrome P450 family.</text>
</comment>
<organism evidence="17 18">
    <name type="scientific">Mycetomoellerius zeteki</name>
    <dbReference type="NCBI Taxonomy" id="64791"/>
    <lineage>
        <taxon>Eukaryota</taxon>
        <taxon>Metazoa</taxon>
        <taxon>Ecdysozoa</taxon>
        <taxon>Arthropoda</taxon>
        <taxon>Hexapoda</taxon>
        <taxon>Insecta</taxon>
        <taxon>Pterygota</taxon>
        <taxon>Neoptera</taxon>
        <taxon>Endopterygota</taxon>
        <taxon>Hymenoptera</taxon>
        <taxon>Apocrita</taxon>
        <taxon>Aculeata</taxon>
        <taxon>Formicoidea</taxon>
        <taxon>Formicidae</taxon>
        <taxon>Myrmicinae</taxon>
        <taxon>Mycetomoellerius</taxon>
    </lineage>
</organism>
<evidence type="ECO:0000256" key="10">
    <source>
        <dbReference type="ARBA" id="ARBA00023002"/>
    </source>
</evidence>
<dbReference type="GO" id="GO:0016705">
    <property type="term" value="F:oxidoreductase activity, acting on paired donors, with incorporation or reduction of molecular oxygen"/>
    <property type="evidence" value="ECO:0007669"/>
    <property type="project" value="InterPro"/>
</dbReference>
<evidence type="ECO:0000256" key="7">
    <source>
        <dbReference type="ARBA" id="ARBA00022723"/>
    </source>
</evidence>
<proteinExistence type="inferred from homology"/>
<evidence type="ECO:0000256" key="5">
    <source>
        <dbReference type="ARBA" id="ARBA00010617"/>
    </source>
</evidence>
<gene>
    <name evidence="17" type="ORF">ALC60_12387</name>
</gene>
<dbReference type="SUPFAM" id="SSF48264">
    <property type="entry name" value="Cytochrome P450"/>
    <property type="match status" value="1"/>
</dbReference>
<comment type="cofactor">
    <cofactor evidence="1 14">
        <name>heme</name>
        <dbReference type="ChEBI" id="CHEBI:30413"/>
    </cofactor>
</comment>
<protein>
    <submittedName>
        <fullName evidence="17">Cytochrome P450 4V3</fullName>
    </submittedName>
</protein>
<dbReference type="PANTHER" id="PTHR24291">
    <property type="entry name" value="CYTOCHROME P450 FAMILY 4"/>
    <property type="match status" value="1"/>
</dbReference>
<dbReference type="PANTHER" id="PTHR24291:SF189">
    <property type="entry name" value="CYTOCHROME P450 4C3-RELATED"/>
    <property type="match status" value="1"/>
</dbReference>
<keyword evidence="8" id="KW-0256">Endoplasmic reticulum</keyword>
<feature type="compositionally biased region" description="Low complexity" evidence="16">
    <location>
        <begin position="14"/>
        <end position="24"/>
    </location>
</feature>
<sequence>MVTVPSWCTRPTNSGSPSSDSPPGIAFGGMLPPLTGTQVGLQPQRTYENVMEIFCELGIIALYLSNSGNQFFFTITKRNLEVGLHKDVEGSHSYDMITRCEAVTRLGHYPSTSRTFAVLAIPIRRSNCASFSHLYARAYAVLLELFIPKYGREHTRGEEARNTIPAANNDLIAFEFDPARCPSINQRNNEGMIQQQLHELNKLHKTETKTNSNKTFLNIQMEASHKKNFTQEMIRENVVTMITLASDKITVTTNFVVFMLANFPEIQEKVYKELVTIYGTETPIFVPVKYDDLQHMHYLDQVIEETMRLFPTVPIIGRRLTEDIKIGDYVLPKNSSIIILLMLMNRQEQYWPNPLKFDPDRFLPERIKDRSSNYHIPFSDGPRNCLGTKYAMISIKVILATLIRTFVFKVDKSIQICNIKLKTDVSLSTIEPLKIRIKKRDLQ</sequence>
<dbReference type="Pfam" id="PF00067">
    <property type="entry name" value="p450"/>
    <property type="match status" value="1"/>
</dbReference>
<dbReference type="GO" id="GO:0005789">
    <property type="term" value="C:endoplasmic reticulum membrane"/>
    <property type="evidence" value="ECO:0007669"/>
    <property type="project" value="UniProtKB-SubCell"/>
</dbReference>
<evidence type="ECO:0000256" key="9">
    <source>
        <dbReference type="ARBA" id="ARBA00022848"/>
    </source>
</evidence>
<keyword evidence="9" id="KW-0492">Microsome</keyword>
<dbReference type="InterPro" id="IPR017972">
    <property type="entry name" value="Cyt_P450_CS"/>
</dbReference>
<feature type="region of interest" description="Disordered" evidence="16">
    <location>
        <begin position="1"/>
        <end position="27"/>
    </location>
</feature>
<dbReference type="GO" id="GO:0020037">
    <property type="term" value="F:heme binding"/>
    <property type="evidence" value="ECO:0007669"/>
    <property type="project" value="InterPro"/>
</dbReference>
<dbReference type="AlphaFoldDB" id="A0A151WL77"/>
<keyword evidence="12 15" id="KW-0503">Monooxygenase</keyword>
<dbReference type="Proteomes" id="UP000075809">
    <property type="component" value="Unassembled WGS sequence"/>
</dbReference>
<accession>A0A151WL77</accession>
<dbReference type="InterPro" id="IPR050196">
    <property type="entry name" value="Cytochrome_P450_Monoox"/>
</dbReference>
<evidence type="ECO:0000256" key="8">
    <source>
        <dbReference type="ARBA" id="ARBA00022824"/>
    </source>
</evidence>
<dbReference type="GO" id="GO:0004497">
    <property type="term" value="F:monooxygenase activity"/>
    <property type="evidence" value="ECO:0007669"/>
    <property type="project" value="UniProtKB-KW"/>
</dbReference>
<evidence type="ECO:0000313" key="17">
    <source>
        <dbReference type="EMBL" id="KYQ48541.1"/>
    </source>
</evidence>
<comment type="function">
    <text evidence="2">May be involved in the metabolism of insect hormones and in the breakdown of synthetic insecticides.</text>
</comment>
<dbReference type="InterPro" id="IPR001128">
    <property type="entry name" value="Cyt_P450"/>
</dbReference>
<reference evidence="17 18" key="1">
    <citation type="submission" date="2015-09" db="EMBL/GenBank/DDBJ databases">
        <title>Trachymyrmex zeteki WGS genome.</title>
        <authorList>
            <person name="Nygaard S."/>
            <person name="Hu H."/>
            <person name="Boomsma J."/>
            <person name="Zhang G."/>
        </authorList>
    </citation>
    <scope>NUCLEOTIDE SEQUENCE [LARGE SCALE GENOMIC DNA]</scope>
    <source>
        <strain evidence="17">Tzet28-1</strain>
        <tissue evidence="17">Whole body</tissue>
    </source>
</reference>
<evidence type="ECO:0000256" key="4">
    <source>
        <dbReference type="ARBA" id="ARBA00004406"/>
    </source>
</evidence>
<evidence type="ECO:0000256" key="3">
    <source>
        <dbReference type="ARBA" id="ARBA00004174"/>
    </source>
</evidence>
<evidence type="ECO:0000256" key="6">
    <source>
        <dbReference type="ARBA" id="ARBA00022617"/>
    </source>
</evidence>
<keyword evidence="18" id="KW-1185">Reference proteome</keyword>
<name>A0A151WL77_9HYME</name>
<dbReference type="PRINTS" id="PR00385">
    <property type="entry name" value="P450"/>
</dbReference>
<dbReference type="Gene3D" id="1.10.630.10">
    <property type="entry name" value="Cytochrome P450"/>
    <property type="match status" value="1"/>
</dbReference>
<dbReference type="STRING" id="64791.A0A151WL77"/>
<dbReference type="PROSITE" id="PS00086">
    <property type="entry name" value="CYTOCHROME_P450"/>
    <property type="match status" value="1"/>
</dbReference>
<dbReference type="InterPro" id="IPR036396">
    <property type="entry name" value="Cyt_P450_sf"/>
</dbReference>
<feature type="binding site" description="axial binding residue" evidence="14">
    <location>
        <position position="385"/>
    </location>
    <ligand>
        <name>heme</name>
        <dbReference type="ChEBI" id="CHEBI:30413"/>
    </ligand>
    <ligandPart>
        <name>Fe</name>
        <dbReference type="ChEBI" id="CHEBI:18248"/>
    </ligandPart>
</feature>
<evidence type="ECO:0000313" key="18">
    <source>
        <dbReference type="Proteomes" id="UP000075809"/>
    </source>
</evidence>
<keyword evidence="13" id="KW-0472">Membrane</keyword>
<evidence type="ECO:0000256" key="2">
    <source>
        <dbReference type="ARBA" id="ARBA00003690"/>
    </source>
</evidence>
<dbReference type="InterPro" id="IPR002401">
    <property type="entry name" value="Cyt_P450_E_grp-I"/>
</dbReference>
<dbReference type="GO" id="GO:0005506">
    <property type="term" value="F:iron ion binding"/>
    <property type="evidence" value="ECO:0007669"/>
    <property type="project" value="InterPro"/>
</dbReference>
<evidence type="ECO:0000256" key="12">
    <source>
        <dbReference type="ARBA" id="ARBA00023033"/>
    </source>
</evidence>
<evidence type="ECO:0000256" key="11">
    <source>
        <dbReference type="ARBA" id="ARBA00023004"/>
    </source>
</evidence>